<comment type="cofactor">
    <cofactor evidence="6">
        <name>[2Fe-2S] cluster</name>
        <dbReference type="ChEBI" id="CHEBI:190135"/>
    </cofactor>
</comment>
<evidence type="ECO:0000256" key="3">
    <source>
        <dbReference type="ARBA" id="ARBA00023004"/>
    </source>
</evidence>
<dbReference type="InterPro" id="IPR005805">
    <property type="entry name" value="Rieske_Fe-S_prot_C"/>
</dbReference>
<feature type="region of interest" description="Disordered" evidence="7">
    <location>
        <begin position="34"/>
        <end position="59"/>
    </location>
</feature>
<evidence type="ECO:0000313" key="10">
    <source>
        <dbReference type="EMBL" id="CAB4368122.1"/>
    </source>
</evidence>
<accession>A0A6J6V980</accession>
<dbReference type="InterPro" id="IPR014349">
    <property type="entry name" value="Rieske_Fe-S_prot"/>
</dbReference>
<dbReference type="PROSITE" id="PS51296">
    <property type="entry name" value="RIESKE"/>
    <property type="match status" value="1"/>
</dbReference>
<protein>
    <submittedName>
        <fullName evidence="12">Unannotated protein</fullName>
    </submittedName>
</protein>
<dbReference type="Gene3D" id="2.102.10.10">
    <property type="entry name" value="Rieske [2Fe-2S] iron-sulphur domain"/>
    <property type="match status" value="1"/>
</dbReference>
<proteinExistence type="predicted"/>
<dbReference type="PANTHER" id="PTHR10134">
    <property type="entry name" value="CYTOCHROME B-C1 COMPLEX SUBUNIT RIESKE, MITOCHONDRIAL"/>
    <property type="match status" value="1"/>
</dbReference>
<feature type="domain" description="Rieske" evidence="9">
    <location>
        <begin position="160"/>
        <end position="251"/>
    </location>
</feature>
<evidence type="ECO:0000256" key="5">
    <source>
        <dbReference type="ARBA" id="ARBA00023157"/>
    </source>
</evidence>
<keyword evidence="5" id="KW-1015">Disulfide bond</keyword>
<keyword evidence="8" id="KW-1133">Transmembrane helix</keyword>
<sequence length="282" mass="29485">MSTGIVIAIVVIAAIIFGLLVVLTTSRSSEVRGAGALSRETRSRNTKAKISDDAPSGRDVEAQASARSTAVVKAAPVEVAPWVAPDEEALGVSRRMFFNRATITLLSISVGSFGASVVGFLWKGAEGGFGSKINAGKIDDVIQLIRQNKGFLYLSEARAWVTEYPKDAIGKGKAIYGGQGPVFSGMQSGVVALYQKCPHLGCRVPECKSSQWFECPCHGSQYNRVGEKKGGPAPRGMDRFGVSIVNGVLTIDTGAVFAGPAIGTNTTGQEAEGPHCVGGGKH</sequence>
<feature type="transmembrane region" description="Helical" evidence="8">
    <location>
        <begin position="103"/>
        <end position="122"/>
    </location>
</feature>
<organism evidence="12">
    <name type="scientific">freshwater metagenome</name>
    <dbReference type="NCBI Taxonomy" id="449393"/>
    <lineage>
        <taxon>unclassified sequences</taxon>
        <taxon>metagenomes</taxon>
        <taxon>ecological metagenomes</taxon>
    </lineage>
</organism>
<keyword evidence="4" id="KW-0411">Iron-sulfur</keyword>
<feature type="region of interest" description="Disordered" evidence="7">
    <location>
        <begin position="263"/>
        <end position="282"/>
    </location>
</feature>
<dbReference type="Pfam" id="PF00355">
    <property type="entry name" value="Rieske"/>
    <property type="match status" value="1"/>
</dbReference>
<feature type="transmembrane region" description="Helical" evidence="8">
    <location>
        <begin position="6"/>
        <end position="23"/>
    </location>
</feature>
<feature type="compositionally biased region" description="Basic and acidic residues" evidence="7">
    <location>
        <begin position="39"/>
        <end position="59"/>
    </location>
</feature>
<dbReference type="EMBL" id="CAETWZ010000087">
    <property type="protein sequence ID" value="CAB4368122.1"/>
    <property type="molecule type" value="Genomic_DNA"/>
</dbReference>
<dbReference type="EMBL" id="CAEZXA010000055">
    <property type="protein sequence ID" value="CAB4674983.1"/>
    <property type="molecule type" value="Genomic_DNA"/>
</dbReference>
<dbReference type="InterPro" id="IPR017941">
    <property type="entry name" value="Rieske_2Fe-2S"/>
</dbReference>
<keyword evidence="2" id="KW-0479">Metal-binding</keyword>
<reference evidence="12" key="1">
    <citation type="submission" date="2020-05" db="EMBL/GenBank/DDBJ databases">
        <authorList>
            <person name="Chiriac C."/>
            <person name="Salcher M."/>
            <person name="Ghai R."/>
            <person name="Kavagutti S V."/>
        </authorList>
    </citation>
    <scope>NUCLEOTIDE SEQUENCE</scope>
</reference>
<dbReference type="GO" id="GO:0051537">
    <property type="term" value="F:2 iron, 2 sulfur cluster binding"/>
    <property type="evidence" value="ECO:0007669"/>
    <property type="project" value="UniProtKB-KW"/>
</dbReference>
<dbReference type="SUPFAM" id="SSF50022">
    <property type="entry name" value="ISP domain"/>
    <property type="match status" value="1"/>
</dbReference>
<evidence type="ECO:0000256" key="8">
    <source>
        <dbReference type="SAM" id="Phobius"/>
    </source>
</evidence>
<dbReference type="AlphaFoldDB" id="A0A6J6V980"/>
<evidence type="ECO:0000256" key="1">
    <source>
        <dbReference type="ARBA" id="ARBA00022714"/>
    </source>
</evidence>
<keyword evidence="3" id="KW-0408">Iron</keyword>
<name>A0A6J6V980_9ZZZZ</name>
<gene>
    <name evidence="11" type="ORF">UFOPK2334_00767</name>
    <name evidence="12" type="ORF">UFOPK2870_01099</name>
    <name evidence="10" type="ORF">UFOPK4179_00919</name>
</gene>
<keyword evidence="8" id="KW-0472">Membrane</keyword>
<dbReference type="GO" id="GO:0016020">
    <property type="term" value="C:membrane"/>
    <property type="evidence" value="ECO:0007669"/>
    <property type="project" value="InterPro"/>
</dbReference>
<keyword evidence="8" id="KW-0812">Transmembrane</keyword>
<evidence type="ECO:0000256" key="7">
    <source>
        <dbReference type="SAM" id="MobiDB-lite"/>
    </source>
</evidence>
<dbReference type="PRINTS" id="PR00162">
    <property type="entry name" value="RIESKE"/>
</dbReference>
<dbReference type="EMBL" id="CAEZZL010000101">
    <property type="protein sequence ID" value="CAB4767107.1"/>
    <property type="molecule type" value="Genomic_DNA"/>
</dbReference>
<evidence type="ECO:0000256" key="2">
    <source>
        <dbReference type="ARBA" id="ARBA00022723"/>
    </source>
</evidence>
<dbReference type="InterPro" id="IPR036922">
    <property type="entry name" value="Rieske_2Fe-2S_sf"/>
</dbReference>
<keyword evidence="1" id="KW-0001">2Fe-2S</keyword>
<evidence type="ECO:0000259" key="9">
    <source>
        <dbReference type="PROSITE" id="PS51296"/>
    </source>
</evidence>
<dbReference type="GO" id="GO:0046872">
    <property type="term" value="F:metal ion binding"/>
    <property type="evidence" value="ECO:0007669"/>
    <property type="project" value="UniProtKB-KW"/>
</dbReference>
<evidence type="ECO:0000313" key="12">
    <source>
        <dbReference type="EMBL" id="CAB4767107.1"/>
    </source>
</evidence>
<evidence type="ECO:0000256" key="4">
    <source>
        <dbReference type="ARBA" id="ARBA00023014"/>
    </source>
</evidence>
<evidence type="ECO:0000313" key="11">
    <source>
        <dbReference type="EMBL" id="CAB4674983.1"/>
    </source>
</evidence>
<evidence type="ECO:0000256" key="6">
    <source>
        <dbReference type="ARBA" id="ARBA00034078"/>
    </source>
</evidence>